<keyword evidence="1" id="KW-0732">Signal</keyword>
<dbReference type="SUPFAM" id="SSF48208">
    <property type="entry name" value="Six-hairpin glycosidases"/>
    <property type="match status" value="1"/>
</dbReference>
<feature type="signal peptide" evidence="1">
    <location>
        <begin position="1"/>
        <end position="20"/>
    </location>
</feature>
<feature type="chain" id="PRO_5008034087" evidence="1">
    <location>
        <begin position="21"/>
        <end position="395"/>
    </location>
</feature>
<protein>
    <submittedName>
        <fullName evidence="2">Alpha-1,6-mannanase</fullName>
    </submittedName>
    <submittedName>
        <fullName evidence="3">Glycoside hydrolase family 76 protein</fullName>
    </submittedName>
</protein>
<dbReference type="RefSeq" id="WP_055219490.1">
    <property type="nucleotide sequence ID" value="NZ_CP072242.1"/>
</dbReference>
<dbReference type="PANTHER" id="PTHR47791:SF4">
    <property type="entry name" value="(PUTATIVE SECRETED PROTEIN)-RELATED"/>
    <property type="match status" value="1"/>
</dbReference>
<reference evidence="3" key="2">
    <citation type="submission" date="2021-06" db="EMBL/GenBank/DDBJ databases">
        <title>Interrogation of the integrated mobile genetic elements in gut-associated Bacteroides with a consensus prediction approach.</title>
        <authorList>
            <person name="Campbell D.E."/>
            <person name="Leigh J.R."/>
            <person name="Kim T."/>
            <person name="England W."/>
            <person name="Whitaker R.J."/>
            <person name="Degnan P.H."/>
        </authorList>
    </citation>
    <scope>NUCLEOTIDE SEQUENCE</scope>
    <source>
        <strain evidence="3">VPI-BTDOT2</strain>
    </source>
</reference>
<dbReference type="GO" id="GO:0005975">
    <property type="term" value="P:carbohydrate metabolic process"/>
    <property type="evidence" value="ECO:0007669"/>
    <property type="project" value="InterPro"/>
</dbReference>
<organism evidence="2 4">
    <name type="scientific">Bacteroides thetaiotaomicron</name>
    <dbReference type="NCBI Taxonomy" id="818"/>
    <lineage>
        <taxon>Bacteria</taxon>
        <taxon>Pseudomonadati</taxon>
        <taxon>Bacteroidota</taxon>
        <taxon>Bacteroidia</taxon>
        <taxon>Bacteroidales</taxon>
        <taxon>Bacteroidaceae</taxon>
        <taxon>Bacteroides</taxon>
    </lineage>
</organism>
<dbReference type="Pfam" id="PF03663">
    <property type="entry name" value="Glyco_hydro_76"/>
    <property type="match status" value="1"/>
</dbReference>
<accession>A0A174TL22</accession>
<keyword evidence="3" id="KW-0378">Hydrolase</keyword>
<gene>
    <name evidence="2" type="ORF">ERS852557_02665</name>
    <name evidence="3" type="ORF">KQP59_18790</name>
</gene>
<dbReference type="PANTHER" id="PTHR47791">
    <property type="entry name" value="MEIOTICALLY UP-REGULATED GENE 191 PROTEIN"/>
    <property type="match status" value="1"/>
</dbReference>
<dbReference type="PROSITE" id="PS51257">
    <property type="entry name" value="PROKAR_LIPOPROTEIN"/>
    <property type="match status" value="1"/>
</dbReference>
<evidence type="ECO:0000313" key="2">
    <source>
        <dbReference type="EMBL" id="CUQ08090.1"/>
    </source>
</evidence>
<dbReference type="InterPro" id="IPR053169">
    <property type="entry name" value="MUG_Protein"/>
</dbReference>
<sequence length="395" mass="45646">MKSPCILLIIVCTLSLTGCASTKQADSDSSLGKAQQTLDSLYQHYSAKDSYLLRESYPFDEQHKVTYLASEDQANMPNQFSYLWPYSGTFSAVNALFEATHDKKYQKLLDKRVLPGLEEYFDIQRTPNAYSSYIQTAPTSDRFYDDNVWLGIDFTDIYQITQEKRYLDKAQLIWKFIESGTDSLLGGGIYWCEQKKESKNTCSNAPGSVLALKLFKATNDSIYFRQGKELYEWTQKNLQDSTDYLYFDNIGLDRKIGKAKYAYNSGQMMQSAALLYQLTRNPLYLKDAQNIAKECYNYFFTDFTTTTGESFKMLKQGDIWFTAVMLRGFIELYHIDKNKTYINAFDKSLNHAWMYARDDKGLFNTDLSGKSKDDKKWLLTQAAMIEMYARLATIQ</sequence>
<dbReference type="InterPro" id="IPR008928">
    <property type="entry name" value="6-hairpin_glycosidase_sf"/>
</dbReference>
<dbReference type="EMBL" id="CP083681">
    <property type="protein sequence ID" value="UYU74119.1"/>
    <property type="molecule type" value="Genomic_DNA"/>
</dbReference>
<evidence type="ECO:0000313" key="4">
    <source>
        <dbReference type="Proteomes" id="UP000095541"/>
    </source>
</evidence>
<dbReference type="AlphaFoldDB" id="A0A174TL22"/>
<evidence type="ECO:0000313" key="3">
    <source>
        <dbReference type="EMBL" id="UYU74119.1"/>
    </source>
</evidence>
<dbReference type="InterPro" id="IPR014512">
    <property type="entry name" value="O_gly_hydro"/>
</dbReference>
<proteinExistence type="predicted"/>
<reference evidence="2 4" key="1">
    <citation type="submission" date="2015-09" db="EMBL/GenBank/DDBJ databases">
        <authorList>
            <consortium name="Pathogen Informatics"/>
        </authorList>
    </citation>
    <scope>NUCLEOTIDE SEQUENCE [LARGE SCALE GENOMIC DNA]</scope>
    <source>
        <strain evidence="2 4">2789STDY5834945</strain>
    </source>
</reference>
<evidence type="ECO:0000256" key="1">
    <source>
        <dbReference type="SAM" id="SignalP"/>
    </source>
</evidence>
<dbReference type="Proteomes" id="UP001156216">
    <property type="component" value="Chromosome"/>
</dbReference>
<dbReference type="PIRSF" id="PIRSF021505">
    <property type="entry name" value="O_gly_hdrol"/>
    <property type="match status" value="1"/>
</dbReference>
<dbReference type="Proteomes" id="UP000095541">
    <property type="component" value="Unassembled WGS sequence"/>
</dbReference>
<dbReference type="EMBL" id="CZBI01000003">
    <property type="protein sequence ID" value="CUQ08090.1"/>
    <property type="molecule type" value="Genomic_DNA"/>
</dbReference>
<dbReference type="Gene3D" id="1.50.10.20">
    <property type="match status" value="1"/>
</dbReference>
<dbReference type="InterPro" id="IPR005198">
    <property type="entry name" value="Glyco_hydro_76"/>
</dbReference>
<dbReference type="GO" id="GO:0016787">
    <property type="term" value="F:hydrolase activity"/>
    <property type="evidence" value="ECO:0007669"/>
    <property type="project" value="UniProtKB-KW"/>
</dbReference>
<name>A0A174TL22_BACT4</name>